<gene>
    <name evidence="2" type="ORF">GDO81_014481</name>
</gene>
<sequence length="81" mass="9629">MGDTFSLTTLQPASRGPTLLLPQMLFSLMAILIHCYFYIILMLHYPLETNQTLSFWFQFLWITIHTMQIGSIFCMHFYAWM</sequence>
<feature type="transmembrane region" description="Helical" evidence="1">
    <location>
        <begin position="55"/>
        <end position="79"/>
    </location>
</feature>
<comment type="caution">
    <text evidence="2">The sequence shown here is derived from an EMBL/GenBank/DDBJ whole genome shotgun (WGS) entry which is preliminary data.</text>
</comment>
<accession>A0AAV7BAI7</accession>
<keyword evidence="1" id="KW-0472">Membrane</keyword>
<keyword evidence="1" id="KW-0812">Transmembrane</keyword>
<protein>
    <submittedName>
        <fullName evidence="2">Uncharacterized protein</fullName>
    </submittedName>
</protein>
<dbReference type="Proteomes" id="UP000824782">
    <property type="component" value="Unassembled WGS sequence"/>
</dbReference>
<dbReference type="AlphaFoldDB" id="A0AAV7BAI7"/>
<feature type="transmembrane region" description="Helical" evidence="1">
    <location>
        <begin position="20"/>
        <end position="43"/>
    </location>
</feature>
<name>A0AAV7BAI7_ENGPU</name>
<organism evidence="2 3">
    <name type="scientific">Engystomops pustulosus</name>
    <name type="common">Tungara frog</name>
    <name type="synonym">Physalaemus pustulosus</name>
    <dbReference type="NCBI Taxonomy" id="76066"/>
    <lineage>
        <taxon>Eukaryota</taxon>
        <taxon>Metazoa</taxon>
        <taxon>Chordata</taxon>
        <taxon>Craniata</taxon>
        <taxon>Vertebrata</taxon>
        <taxon>Euteleostomi</taxon>
        <taxon>Amphibia</taxon>
        <taxon>Batrachia</taxon>
        <taxon>Anura</taxon>
        <taxon>Neobatrachia</taxon>
        <taxon>Hyloidea</taxon>
        <taxon>Leptodactylidae</taxon>
        <taxon>Leiuperinae</taxon>
        <taxon>Engystomops</taxon>
    </lineage>
</organism>
<evidence type="ECO:0000313" key="3">
    <source>
        <dbReference type="Proteomes" id="UP000824782"/>
    </source>
</evidence>
<evidence type="ECO:0000313" key="2">
    <source>
        <dbReference type="EMBL" id="KAG8569611.1"/>
    </source>
</evidence>
<keyword evidence="3" id="KW-1185">Reference proteome</keyword>
<reference evidence="2" key="1">
    <citation type="thesis" date="2020" institute="ProQuest LLC" country="789 East Eisenhower Parkway, Ann Arbor, MI, USA">
        <title>Comparative Genomics and Chromosome Evolution.</title>
        <authorList>
            <person name="Mudd A.B."/>
        </authorList>
    </citation>
    <scope>NUCLEOTIDE SEQUENCE</scope>
    <source>
        <strain evidence="2">237g6f4</strain>
        <tissue evidence="2">Blood</tissue>
    </source>
</reference>
<proteinExistence type="predicted"/>
<dbReference type="EMBL" id="WNYA01000006">
    <property type="protein sequence ID" value="KAG8569611.1"/>
    <property type="molecule type" value="Genomic_DNA"/>
</dbReference>
<evidence type="ECO:0000256" key="1">
    <source>
        <dbReference type="SAM" id="Phobius"/>
    </source>
</evidence>
<keyword evidence="1" id="KW-1133">Transmembrane helix</keyword>